<protein>
    <submittedName>
        <fullName evidence="3">PEP-CTERM sorting domain-containing protein</fullName>
    </submittedName>
</protein>
<keyword evidence="4" id="KW-1185">Reference proteome</keyword>
<reference evidence="3 4" key="1">
    <citation type="journal article" date="2019" name="Environ. Microbiol.">
        <title>Species interactions and distinct microbial communities in high Arctic permafrost affected cryosols are associated with the CH4 and CO2 gas fluxes.</title>
        <authorList>
            <person name="Altshuler I."/>
            <person name="Hamel J."/>
            <person name="Turney S."/>
            <person name="Magnuson E."/>
            <person name="Levesque R."/>
            <person name="Greer C."/>
            <person name="Whyte L.G."/>
        </authorList>
    </citation>
    <scope>NUCLEOTIDE SEQUENCE [LARGE SCALE GENOMIC DNA]</scope>
    <source>
        <strain evidence="3 4">S9.3B</strain>
    </source>
</reference>
<proteinExistence type="predicted"/>
<dbReference type="Pfam" id="PF07589">
    <property type="entry name" value="PEP-CTERM"/>
    <property type="match status" value="1"/>
</dbReference>
<accession>A0A502FAQ7</accession>
<organism evidence="3 4">
    <name type="scientific">Muricoccus nepalensis</name>
    <dbReference type="NCBI Taxonomy" id="1854500"/>
    <lineage>
        <taxon>Bacteria</taxon>
        <taxon>Pseudomonadati</taxon>
        <taxon>Pseudomonadota</taxon>
        <taxon>Alphaproteobacteria</taxon>
        <taxon>Acetobacterales</taxon>
        <taxon>Roseomonadaceae</taxon>
        <taxon>Muricoccus</taxon>
    </lineage>
</organism>
<evidence type="ECO:0000259" key="2">
    <source>
        <dbReference type="Pfam" id="PF07589"/>
    </source>
</evidence>
<dbReference type="EMBL" id="RCZP01000040">
    <property type="protein sequence ID" value="TPG46423.1"/>
    <property type="molecule type" value="Genomic_DNA"/>
</dbReference>
<keyword evidence="1" id="KW-0732">Signal</keyword>
<comment type="caution">
    <text evidence="3">The sequence shown here is derived from an EMBL/GenBank/DDBJ whole genome shotgun (WGS) entry which is preliminary data.</text>
</comment>
<dbReference type="Proteomes" id="UP000317078">
    <property type="component" value="Unassembled WGS sequence"/>
</dbReference>
<feature type="chain" id="PRO_5021208549" evidence="1">
    <location>
        <begin position="23"/>
        <end position="194"/>
    </location>
</feature>
<gene>
    <name evidence="3" type="ORF">EAH89_24740</name>
</gene>
<dbReference type="InterPro" id="IPR013424">
    <property type="entry name" value="Ice-binding_C"/>
</dbReference>
<evidence type="ECO:0000313" key="3">
    <source>
        <dbReference type="EMBL" id="TPG46423.1"/>
    </source>
</evidence>
<dbReference type="AlphaFoldDB" id="A0A502FAQ7"/>
<evidence type="ECO:0000256" key="1">
    <source>
        <dbReference type="SAM" id="SignalP"/>
    </source>
</evidence>
<evidence type="ECO:0000313" key="4">
    <source>
        <dbReference type="Proteomes" id="UP000317078"/>
    </source>
</evidence>
<feature type="domain" description="Ice-binding protein C-terminal" evidence="2">
    <location>
        <begin position="165"/>
        <end position="187"/>
    </location>
</feature>
<dbReference type="OrthoDB" id="7275329at2"/>
<name>A0A502FAQ7_9PROT</name>
<feature type="signal peptide" evidence="1">
    <location>
        <begin position="1"/>
        <end position="22"/>
    </location>
</feature>
<sequence>MNLKPYLIAGLLALGAAAPASAAITYAGNFEGNDCSGGGFANCYATTKGVTNNAEAGGSPTIYKQDSGRNGDEDFGRFSSITGREFNISYSGSSNIISFVYTPGANDPEIHYFTVKQANGYALFYDLANAITSATLDLDNYFRNRGYSHITFYDTGAKAPPPPVAVPEPASLALFGAGLLGLGMVRRRKTASSI</sequence>
<dbReference type="NCBIfam" id="TIGR02595">
    <property type="entry name" value="PEP_CTERM"/>
    <property type="match status" value="1"/>
</dbReference>